<proteinExistence type="predicted"/>
<dbReference type="Gene3D" id="3.90.1200.10">
    <property type="match status" value="1"/>
</dbReference>
<feature type="region of interest" description="Disordered" evidence="1">
    <location>
        <begin position="378"/>
        <end position="456"/>
    </location>
</feature>
<feature type="region of interest" description="Disordered" evidence="1">
    <location>
        <begin position="300"/>
        <end position="324"/>
    </location>
</feature>
<dbReference type="SUPFAM" id="SSF56112">
    <property type="entry name" value="Protein kinase-like (PK-like)"/>
    <property type="match status" value="1"/>
</dbReference>
<dbReference type="PANTHER" id="PTHR12480">
    <property type="entry name" value="ARGININE DEMETHYLASE AND LYSYL-HYDROXYLASE JMJD"/>
    <property type="match status" value="1"/>
</dbReference>
<feature type="region of interest" description="Disordered" evidence="1">
    <location>
        <begin position="507"/>
        <end position="530"/>
    </location>
</feature>
<evidence type="ECO:0000259" key="2">
    <source>
        <dbReference type="PROSITE" id="PS51184"/>
    </source>
</evidence>
<dbReference type="PANTHER" id="PTHR12480:SF35">
    <property type="entry name" value="TRANSCRIPTION FACTOR JUMONJI, JMJC DOMAIN-CONTAINING PROTEIN"/>
    <property type="match status" value="1"/>
</dbReference>
<dbReference type="Pfam" id="PF01636">
    <property type="entry name" value="APH"/>
    <property type="match status" value="1"/>
</dbReference>
<dbReference type="InterPro" id="IPR011009">
    <property type="entry name" value="Kinase-like_dom_sf"/>
</dbReference>
<dbReference type="Gene3D" id="2.60.120.650">
    <property type="entry name" value="Cupin"/>
    <property type="match status" value="1"/>
</dbReference>
<dbReference type="AlphaFoldDB" id="A0AAE0BFY8"/>
<organism evidence="3 4">
    <name type="scientific">Cymbomonas tetramitiformis</name>
    <dbReference type="NCBI Taxonomy" id="36881"/>
    <lineage>
        <taxon>Eukaryota</taxon>
        <taxon>Viridiplantae</taxon>
        <taxon>Chlorophyta</taxon>
        <taxon>Pyramimonadophyceae</taxon>
        <taxon>Pyramimonadales</taxon>
        <taxon>Pyramimonadaceae</taxon>
        <taxon>Cymbomonas</taxon>
    </lineage>
</organism>
<feature type="domain" description="JmjC" evidence="2">
    <location>
        <begin position="1"/>
        <end position="126"/>
    </location>
</feature>
<reference evidence="3 4" key="1">
    <citation type="journal article" date="2015" name="Genome Biol. Evol.">
        <title>Comparative Genomics of a Bacterivorous Green Alga Reveals Evolutionary Causalities and Consequences of Phago-Mixotrophic Mode of Nutrition.</title>
        <authorList>
            <person name="Burns J.A."/>
            <person name="Paasch A."/>
            <person name="Narechania A."/>
            <person name="Kim E."/>
        </authorList>
    </citation>
    <scope>NUCLEOTIDE SEQUENCE [LARGE SCALE GENOMIC DNA]</scope>
    <source>
        <strain evidence="3 4">PLY_AMNH</strain>
    </source>
</reference>
<accession>A0AAE0BFY8</accession>
<dbReference type="InterPro" id="IPR002575">
    <property type="entry name" value="Aminoglycoside_PTrfase"/>
</dbReference>
<dbReference type="GO" id="GO:0005737">
    <property type="term" value="C:cytoplasm"/>
    <property type="evidence" value="ECO:0007669"/>
    <property type="project" value="TreeGrafter"/>
</dbReference>
<dbReference type="EMBL" id="LGRX02035328">
    <property type="protein sequence ID" value="KAK3235289.1"/>
    <property type="molecule type" value="Genomic_DNA"/>
</dbReference>
<dbReference type="SUPFAM" id="SSF51197">
    <property type="entry name" value="Clavaminate synthase-like"/>
    <property type="match status" value="1"/>
</dbReference>
<sequence>MSPGAHSTVSAAGMSPEAHPLAALPACLQRHIHDRVPPGVNVFVDLEDGDMGVQTPNSLTWFLEVYPNIPPHERPIECVQRPGETIFVPSGWWHCVLNLSLTVAVTQNFVSQANMMSVCRDMRGFNQYLRPAGWQPDEEAQRDSASASPTVLAGAEDYRELRTWLRALWLEKPHLREDAWRCACEVTDAELWLQRATRVCSLHSIAAPSGVQEFALGSGSTGTVFVTNYHVLKFYHGPVAGVVQPPPDLAWAALSAEDPEEGEEGLGFDLEQGVLRGIESLGGARIKAAAPRLVSTGILEEESVAESPDAKHSQAKGTATDRMPPVANQLPYLITTRSKGGNMRECWRQLKGDAATARKVLTQLAVILEDLHALPTACIQGRGPNRGAGAGSGPGRGPNRGAGAGSGPGLVSASMTGTELATNEPIRPIGAERAMRTSASATETGGTHCEHPTGSRDDLWEPFINFLQEQHVEAHERQVDSAQLPPRLLNQLEGYLSDSLRALAPSKASAAAPLHESADPQLPRHPPRSLHGDLTVENVIVELWPPMGPQEHASAATVHGKIEEHSPPRVTLIDFGDARCGDPLYDLVMLHVAILKSNTHLLRTVVRAYVHAKRTRAHSDTATPAPATNGRQAHDSAAAFDEAEMADLDGRFVAMGCGMAGPAVHPEAGPVQGASGSDAVEGIVVQSGATGEIPETTSQPATTMRPSQRAMCYTLLHEQDVLTHVFKAQPDWRTVSTLEELAQKMWGILDTEWED</sequence>
<protein>
    <recommendedName>
        <fullName evidence="2">JmjC domain-containing protein</fullName>
    </recommendedName>
</protein>
<keyword evidence="4" id="KW-1185">Reference proteome</keyword>
<dbReference type="PROSITE" id="PS51184">
    <property type="entry name" value="JMJC"/>
    <property type="match status" value="1"/>
</dbReference>
<dbReference type="Proteomes" id="UP001190700">
    <property type="component" value="Unassembled WGS sequence"/>
</dbReference>
<comment type="caution">
    <text evidence="3">The sequence shown here is derived from an EMBL/GenBank/DDBJ whole genome shotgun (WGS) entry which is preliminary data.</text>
</comment>
<dbReference type="InterPro" id="IPR003347">
    <property type="entry name" value="JmjC_dom"/>
</dbReference>
<evidence type="ECO:0000313" key="4">
    <source>
        <dbReference type="Proteomes" id="UP001190700"/>
    </source>
</evidence>
<evidence type="ECO:0000313" key="3">
    <source>
        <dbReference type="EMBL" id="KAK3235289.1"/>
    </source>
</evidence>
<dbReference type="InterPro" id="IPR050910">
    <property type="entry name" value="JMJD6_ArgDemeth/LysHydrox"/>
</dbReference>
<evidence type="ECO:0000256" key="1">
    <source>
        <dbReference type="SAM" id="MobiDB-lite"/>
    </source>
</evidence>
<gene>
    <name evidence="3" type="ORF">CYMTET_54500</name>
</gene>
<dbReference type="Pfam" id="PF02373">
    <property type="entry name" value="JmjC"/>
    <property type="match status" value="1"/>
</dbReference>
<feature type="compositionally biased region" description="Gly residues" evidence="1">
    <location>
        <begin position="384"/>
        <end position="408"/>
    </location>
</feature>
<feature type="region of interest" description="Disordered" evidence="1">
    <location>
        <begin position="614"/>
        <end position="635"/>
    </location>
</feature>
<name>A0AAE0BFY8_9CHLO</name>